<sequence>MSGRHSSCLPDEGIVRAECIPVVCRATRPVGLNITFVDDEDDKRGWRPSITSCFGLLGLLPLKEGRCSFSFREKGSLTVPTPISPFPTVRLLSMSENASERVQPSTEITHSEISSRPRIISDNDGSVPNSAVASRGPSLKRSTTSQRQDGTTGAPNHRSGEASCKTAGSADLAGVLDLLESIQPFGGFNAFASEGESREFASVTLTFLNSLLVVNTIANPIIYAMKS</sequence>
<dbReference type="Proteomes" id="UP000298663">
    <property type="component" value="Unassembled WGS sequence"/>
</dbReference>
<reference evidence="2 3" key="1">
    <citation type="journal article" date="2015" name="Genome Biol.">
        <title>Comparative genomics of Steinernema reveals deeply conserved gene regulatory networks.</title>
        <authorList>
            <person name="Dillman A.R."/>
            <person name="Macchietto M."/>
            <person name="Porter C.F."/>
            <person name="Rogers A."/>
            <person name="Williams B."/>
            <person name="Antoshechkin I."/>
            <person name="Lee M.M."/>
            <person name="Goodwin Z."/>
            <person name="Lu X."/>
            <person name="Lewis E.E."/>
            <person name="Goodrich-Blair H."/>
            <person name="Stock S.P."/>
            <person name="Adams B.J."/>
            <person name="Sternberg P.W."/>
            <person name="Mortazavi A."/>
        </authorList>
    </citation>
    <scope>NUCLEOTIDE SEQUENCE [LARGE SCALE GENOMIC DNA]</scope>
    <source>
        <strain evidence="2 3">ALL</strain>
    </source>
</reference>
<name>A0A4U5LVE5_STECR</name>
<feature type="compositionally biased region" description="Polar residues" evidence="1">
    <location>
        <begin position="140"/>
        <end position="154"/>
    </location>
</feature>
<feature type="compositionally biased region" description="Polar residues" evidence="1">
    <location>
        <begin position="123"/>
        <end position="132"/>
    </location>
</feature>
<feature type="compositionally biased region" description="Basic and acidic residues" evidence="1">
    <location>
        <begin position="109"/>
        <end position="121"/>
    </location>
</feature>
<proteinExistence type="predicted"/>
<protein>
    <submittedName>
        <fullName evidence="2">Uncharacterized protein</fullName>
    </submittedName>
</protein>
<dbReference type="AlphaFoldDB" id="A0A4U5LVE5"/>
<keyword evidence="3" id="KW-1185">Reference proteome</keyword>
<reference evidence="2 3" key="2">
    <citation type="journal article" date="2019" name="G3 (Bethesda)">
        <title>Hybrid Assembly of the Genome of the Entomopathogenic Nematode Steinernema carpocapsae Identifies the X-Chromosome.</title>
        <authorList>
            <person name="Serra L."/>
            <person name="Macchietto M."/>
            <person name="Macias-Munoz A."/>
            <person name="McGill C.J."/>
            <person name="Rodriguez I.M."/>
            <person name="Rodriguez B."/>
            <person name="Murad R."/>
            <person name="Mortazavi A."/>
        </authorList>
    </citation>
    <scope>NUCLEOTIDE SEQUENCE [LARGE SCALE GENOMIC DNA]</scope>
    <source>
        <strain evidence="2 3">ALL</strain>
    </source>
</reference>
<dbReference type="OrthoDB" id="6022667at2759"/>
<gene>
    <name evidence="2" type="ORF">L596_027453</name>
</gene>
<organism evidence="2 3">
    <name type="scientific">Steinernema carpocapsae</name>
    <name type="common">Entomopathogenic nematode</name>
    <dbReference type="NCBI Taxonomy" id="34508"/>
    <lineage>
        <taxon>Eukaryota</taxon>
        <taxon>Metazoa</taxon>
        <taxon>Ecdysozoa</taxon>
        <taxon>Nematoda</taxon>
        <taxon>Chromadorea</taxon>
        <taxon>Rhabditida</taxon>
        <taxon>Tylenchina</taxon>
        <taxon>Panagrolaimomorpha</taxon>
        <taxon>Strongyloidoidea</taxon>
        <taxon>Steinernematidae</taxon>
        <taxon>Steinernema</taxon>
    </lineage>
</organism>
<comment type="caution">
    <text evidence="2">The sequence shown here is derived from an EMBL/GenBank/DDBJ whole genome shotgun (WGS) entry which is preliminary data.</text>
</comment>
<evidence type="ECO:0000313" key="2">
    <source>
        <dbReference type="EMBL" id="TKR60158.1"/>
    </source>
</evidence>
<feature type="region of interest" description="Disordered" evidence="1">
    <location>
        <begin position="97"/>
        <end position="164"/>
    </location>
</feature>
<dbReference type="EMBL" id="AZBU02000011">
    <property type="protein sequence ID" value="TKR60158.1"/>
    <property type="molecule type" value="Genomic_DNA"/>
</dbReference>
<accession>A0A4U5LVE5</accession>
<evidence type="ECO:0000313" key="3">
    <source>
        <dbReference type="Proteomes" id="UP000298663"/>
    </source>
</evidence>
<evidence type="ECO:0000256" key="1">
    <source>
        <dbReference type="SAM" id="MobiDB-lite"/>
    </source>
</evidence>
<feature type="compositionally biased region" description="Polar residues" evidence="1">
    <location>
        <begin position="97"/>
        <end position="108"/>
    </location>
</feature>